<gene>
    <name evidence="1" type="primary">trxM</name>
</gene>
<dbReference type="RefSeq" id="YP_009402680.1">
    <property type="nucleotide sequence ID" value="NC_035350.1"/>
</dbReference>
<keyword evidence="1" id="KW-0934">Plastid</keyword>
<evidence type="ECO:0000313" key="1">
    <source>
        <dbReference type="EMBL" id="ARX96167.1"/>
    </source>
</evidence>
<geneLocation type="chloroplast" evidence="1"/>
<name>A0A1Z1XBI1_9RHOD</name>
<sequence>MDMKSIFFIKAICIKIYSYSFSRGQSFKDHLLLMIFKKGQRVDTVIGAVPKSTLINTLDKYIN</sequence>
<dbReference type="GeneID" id="33366710"/>
<reference evidence="1" key="1">
    <citation type="submission" date="2016-11" db="EMBL/GenBank/DDBJ databases">
        <title>Chloroplast genome of compsopogon caeruleus.</title>
        <authorList>
            <person name="Nan F."/>
        </authorList>
    </citation>
    <scope>NUCLEOTIDE SEQUENCE</scope>
</reference>
<accession>A0A1Z1XBI1</accession>
<protein>
    <submittedName>
        <fullName evidence="1">Thioredoxin m</fullName>
    </submittedName>
</protein>
<dbReference type="EMBL" id="KY083067">
    <property type="protein sequence ID" value="ARX96167.1"/>
    <property type="molecule type" value="Genomic_DNA"/>
</dbReference>
<proteinExistence type="predicted"/>
<keyword evidence="1" id="KW-0150">Chloroplast</keyword>
<organism evidence="1">
    <name type="scientific">Compsopogon caeruleus</name>
    <dbReference type="NCBI Taxonomy" id="31354"/>
    <lineage>
        <taxon>Eukaryota</taxon>
        <taxon>Rhodophyta</taxon>
        <taxon>Compsopogonophyceae</taxon>
        <taxon>Compsopogonales</taxon>
        <taxon>Compsopogonaceae</taxon>
        <taxon>Compsopogon</taxon>
    </lineage>
</organism>
<dbReference type="AlphaFoldDB" id="A0A1Z1XBI1"/>